<sequence length="76" mass="9041">MRIVSNSDLLSDDDGEGRNPITRPCVRRGTWRVRRRGRARTESRHVRREREEVLLLRCWEPKVASVPCSCFEFWAQ</sequence>
<reference evidence="2 3" key="1">
    <citation type="submission" date="2019-07" db="EMBL/GenBank/DDBJ databases">
        <title>WGS assembly of Gossypium tomentosum.</title>
        <authorList>
            <person name="Chen Z.J."/>
            <person name="Sreedasyam A."/>
            <person name="Ando A."/>
            <person name="Song Q."/>
            <person name="De L."/>
            <person name="Hulse-Kemp A."/>
            <person name="Ding M."/>
            <person name="Ye W."/>
            <person name="Kirkbride R."/>
            <person name="Jenkins J."/>
            <person name="Plott C."/>
            <person name="Lovell J."/>
            <person name="Lin Y.-M."/>
            <person name="Vaughn R."/>
            <person name="Liu B."/>
            <person name="Li W."/>
            <person name="Simpson S."/>
            <person name="Scheffler B."/>
            <person name="Saski C."/>
            <person name="Grover C."/>
            <person name="Hu G."/>
            <person name="Conover J."/>
            <person name="Carlson J."/>
            <person name="Shu S."/>
            <person name="Boston L."/>
            <person name="Williams M."/>
            <person name="Peterson D."/>
            <person name="Mcgee K."/>
            <person name="Jones D."/>
            <person name="Wendel J."/>
            <person name="Stelly D."/>
            <person name="Grimwood J."/>
            <person name="Schmutz J."/>
        </authorList>
    </citation>
    <scope>NUCLEOTIDE SEQUENCE [LARGE SCALE GENOMIC DNA]</scope>
    <source>
        <strain evidence="2">7179.01</strain>
    </source>
</reference>
<name>A0A5D2I750_GOSTO</name>
<proteinExistence type="predicted"/>
<gene>
    <name evidence="2" type="ORF">ES332_D12G094000v1</name>
</gene>
<dbReference type="Proteomes" id="UP000322667">
    <property type="component" value="Chromosome D12"/>
</dbReference>
<keyword evidence="3" id="KW-1185">Reference proteome</keyword>
<evidence type="ECO:0000313" key="2">
    <source>
        <dbReference type="EMBL" id="TYH38195.1"/>
    </source>
</evidence>
<accession>A0A5D2I750</accession>
<protein>
    <submittedName>
        <fullName evidence="2">Uncharacterized protein</fullName>
    </submittedName>
</protein>
<dbReference type="AlphaFoldDB" id="A0A5D2I750"/>
<dbReference type="EMBL" id="CM017634">
    <property type="protein sequence ID" value="TYH38195.1"/>
    <property type="molecule type" value="Genomic_DNA"/>
</dbReference>
<evidence type="ECO:0000313" key="3">
    <source>
        <dbReference type="Proteomes" id="UP000322667"/>
    </source>
</evidence>
<feature type="region of interest" description="Disordered" evidence="1">
    <location>
        <begin position="1"/>
        <end position="22"/>
    </location>
</feature>
<evidence type="ECO:0000256" key="1">
    <source>
        <dbReference type="SAM" id="MobiDB-lite"/>
    </source>
</evidence>
<organism evidence="2 3">
    <name type="scientific">Gossypium tomentosum</name>
    <name type="common">Hawaiian cotton</name>
    <name type="synonym">Gossypium sandvicense</name>
    <dbReference type="NCBI Taxonomy" id="34277"/>
    <lineage>
        <taxon>Eukaryota</taxon>
        <taxon>Viridiplantae</taxon>
        <taxon>Streptophyta</taxon>
        <taxon>Embryophyta</taxon>
        <taxon>Tracheophyta</taxon>
        <taxon>Spermatophyta</taxon>
        <taxon>Magnoliopsida</taxon>
        <taxon>eudicotyledons</taxon>
        <taxon>Gunneridae</taxon>
        <taxon>Pentapetalae</taxon>
        <taxon>rosids</taxon>
        <taxon>malvids</taxon>
        <taxon>Malvales</taxon>
        <taxon>Malvaceae</taxon>
        <taxon>Malvoideae</taxon>
        <taxon>Gossypium</taxon>
    </lineage>
</organism>